<dbReference type="InterPro" id="IPR013083">
    <property type="entry name" value="Znf_RING/FYVE/PHD"/>
</dbReference>
<feature type="transmembrane region" description="Helical" evidence="6">
    <location>
        <begin position="6"/>
        <end position="22"/>
    </location>
</feature>
<feature type="region of interest" description="Disordered" evidence="5">
    <location>
        <begin position="278"/>
        <end position="314"/>
    </location>
</feature>
<dbReference type="AlphaFoldDB" id="A0A9I9DJZ6"/>
<feature type="compositionally biased region" description="Basic residues" evidence="5">
    <location>
        <begin position="104"/>
        <end position="120"/>
    </location>
</feature>
<sequence length="364" mass="41725">MQTFFIIIIFFFIFFIFNFNFPHHQQQQFILSLSFLFLYVMGYGSPLTSFNANATPMETAALFPPYNSTLPMDHSFPKAAPVLPTSTGVVMKSDSGITYNLPIPRKRPRDHHHHHHHHPHSSTSNTLNRFVSYPSSQVQNNSQKNCGCNLYFLGEDISIQIQQQQMDLDLLISQHMEKVRMEVEEKRKREARRIMEVIELGMMRILRSKEEEIEKMGKLNWELEERVNCLSMENQIWRDVAETNEATANALRRNLEEVLLLQEKTTVVVVEEEVAESCCEGGGGGTDEDDERRMRKKKRKEEEDGGGGGGEEEERRCKKCGKEESCVLLLPCRHLCLCTVCASSLHNCPICNSTNNASVRVILP</sequence>
<evidence type="ECO:0000256" key="3">
    <source>
        <dbReference type="ARBA" id="ARBA00022833"/>
    </source>
</evidence>
<dbReference type="PROSITE" id="PS50089">
    <property type="entry name" value="ZF_RING_2"/>
    <property type="match status" value="1"/>
</dbReference>
<evidence type="ECO:0000256" key="5">
    <source>
        <dbReference type="SAM" id="MobiDB-lite"/>
    </source>
</evidence>
<evidence type="ECO:0000259" key="7">
    <source>
        <dbReference type="PROSITE" id="PS50089"/>
    </source>
</evidence>
<feature type="transmembrane region" description="Helical" evidence="6">
    <location>
        <begin position="29"/>
        <end position="47"/>
    </location>
</feature>
<keyword evidence="1" id="KW-0479">Metal-binding</keyword>
<keyword evidence="6" id="KW-0472">Membrane</keyword>
<proteinExistence type="predicted"/>
<dbReference type="InterPro" id="IPR001841">
    <property type="entry name" value="Znf_RING"/>
</dbReference>
<evidence type="ECO:0000256" key="1">
    <source>
        <dbReference type="ARBA" id="ARBA00022723"/>
    </source>
</evidence>
<keyword evidence="2 4" id="KW-0863">Zinc-finger</keyword>
<dbReference type="GO" id="GO:0008270">
    <property type="term" value="F:zinc ion binding"/>
    <property type="evidence" value="ECO:0007669"/>
    <property type="project" value="UniProtKB-KW"/>
</dbReference>
<evidence type="ECO:0000256" key="6">
    <source>
        <dbReference type="SAM" id="Phobius"/>
    </source>
</evidence>
<organism evidence="8">
    <name type="scientific">Cucumis melo</name>
    <name type="common">Muskmelon</name>
    <dbReference type="NCBI Taxonomy" id="3656"/>
    <lineage>
        <taxon>Eukaryota</taxon>
        <taxon>Viridiplantae</taxon>
        <taxon>Streptophyta</taxon>
        <taxon>Embryophyta</taxon>
        <taxon>Tracheophyta</taxon>
        <taxon>Spermatophyta</taxon>
        <taxon>Magnoliopsida</taxon>
        <taxon>eudicotyledons</taxon>
        <taxon>Gunneridae</taxon>
        <taxon>Pentapetalae</taxon>
        <taxon>rosids</taxon>
        <taxon>fabids</taxon>
        <taxon>Cucurbitales</taxon>
        <taxon>Cucurbitaceae</taxon>
        <taxon>Benincaseae</taxon>
        <taxon>Cucumis</taxon>
    </lineage>
</organism>
<keyword evidence="6" id="KW-1133">Transmembrane helix</keyword>
<accession>A0A9I9DJZ6</accession>
<dbReference type="Gramene" id="MELO3C019673.2.1">
    <property type="protein sequence ID" value="MELO3C019673.2.1"/>
    <property type="gene ID" value="MELO3C019673.2"/>
</dbReference>
<reference evidence="8" key="1">
    <citation type="submission" date="2023-03" db="UniProtKB">
        <authorList>
            <consortium name="EnsemblPlants"/>
        </authorList>
    </citation>
    <scope>IDENTIFICATION</scope>
</reference>
<evidence type="ECO:0000256" key="2">
    <source>
        <dbReference type="ARBA" id="ARBA00022771"/>
    </source>
</evidence>
<dbReference type="PANTHER" id="PTHR42647:SF12">
    <property type="entry name" value="BOI-RELATED E3 UBIQUITIN-PROTEIN LIGASE 2-RELATED"/>
    <property type="match status" value="1"/>
</dbReference>
<dbReference type="GO" id="GO:0043067">
    <property type="term" value="P:regulation of programmed cell death"/>
    <property type="evidence" value="ECO:0007669"/>
    <property type="project" value="TreeGrafter"/>
</dbReference>
<dbReference type="Pfam" id="PF13920">
    <property type="entry name" value="zf-C3HC4_3"/>
    <property type="match status" value="1"/>
</dbReference>
<feature type="domain" description="RING-type" evidence="7">
    <location>
        <begin position="317"/>
        <end position="352"/>
    </location>
</feature>
<name>A0A9I9DJZ6_CUCME</name>
<dbReference type="CDD" id="cd16649">
    <property type="entry name" value="mRING-HC-C3HC5_CGRF1-like"/>
    <property type="match status" value="1"/>
</dbReference>
<dbReference type="Gene3D" id="3.30.40.10">
    <property type="entry name" value="Zinc/RING finger domain, C3HC4 (zinc finger)"/>
    <property type="match status" value="1"/>
</dbReference>
<evidence type="ECO:0000313" key="8">
    <source>
        <dbReference type="EnsemblPlants" id="MELO3C019673.2.1"/>
    </source>
</evidence>
<keyword evidence="6" id="KW-0812">Transmembrane</keyword>
<keyword evidence="3" id="KW-0862">Zinc</keyword>
<dbReference type="GO" id="GO:0004842">
    <property type="term" value="F:ubiquitin-protein transferase activity"/>
    <property type="evidence" value="ECO:0007669"/>
    <property type="project" value="TreeGrafter"/>
</dbReference>
<evidence type="ECO:0000256" key="4">
    <source>
        <dbReference type="PROSITE-ProRule" id="PRU00175"/>
    </source>
</evidence>
<protein>
    <recommendedName>
        <fullName evidence="7">RING-type domain-containing protein</fullName>
    </recommendedName>
</protein>
<dbReference type="EnsemblPlants" id="MELO3C019673.2.1">
    <property type="protein sequence ID" value="MELO3C019673.2.1"/>
    <property type="gene ID" value="MELO3C019673.2"/>
</dbReference>
<dbReference type="PANTHER" id="PTHR42647">
    <property type="entry name" value="SBP (S-RIBONUCLEASE BINDING PROTEIN) FAMILY PROTEIN"/>
    <property type="match status" value="1"/>
</dbReference>
<feature type="region of interest" description="Disordered" evidence="5">
    <location>
        <begin position="102"/>
        <end position="128"/>
    </location>
</feature>